<evidence type="ECO:0000256" key="1">
    <source>
        <dbReference type="SAM" id="MobiDB-lite"/>
    </source>
</evidence>
<dbReference type="SUPFAM" id="SSF52096">
    <property type="entry name" value="ClpP/crotonase"/>
    <property type="match status" value="1"/>
</dbReference>
<dbReference type="CDD" id="cd06558">
    <property type="entry name" value="crotonase-like"/>
    <property type="match status" value="1"/>
</dbReference>
<organism evidence="2 3">
    <name type="scientific">Eiseniibacteriota bacterium</name>
    <dbReference type="NCBI Taxonomy" id="2212470"/>
    <lineage>
        <taxon>Bacteria</taxon>
        <taxon>Candidatus Eiseniibacteriota</taxon>
    </lineage>
</organism>
<dbReference type="Gene3D" id="3.90.226.10">
    <property type="entry name" value="2-enoyl-CoA Hydratase, Chain A, domain 1"/>
    <property type="match status" value="1"/>
</dbReference>
<evidence type="ECO:0000313" key="3">
    <source>
        <dbReference type="Proteomes" id="UP000317716"/>
    </source>
</evidence>
<proteinExistence type="predicted"/>
<feature type="region of interest" description="Disordered" evidence="1">
    <location>
        <begin position="1"/>
        <end position="22"/>
    </location>
</feature>
<accession>A0A538SYJ8</accession>
<evidence type="ECO:0008006" key="4">
    <source>
        <dbReference type="Google" id="ProtNLM"/>
    </source>
</evidence>
<evidence type="ECO:0000313" key="2">
    <source>
        <dbReference type="EMBL" id="TMQ56469.1"/>
    </source>
</evidence>
<dbReference type="EMBL" id="VBOS01000169">
    <property type="protein sequence ID" value="TMQ56469.1"/>
    <property type="molecule type" value="Genomic_DNA"/>
</dbReference>
<gene>
    <name evidence="2" type="ORF">E6K72_05125</name>
</gene>
<protein>
    <recommendedName>
        <fullName evidence="4">Enoyl-CoA hydratase/isomerase family protein</fullName>
    </recommendedName>
</protein>
<reference evidence="2 3" key="1">
    <citation type="journal article" date="2019" name="Nat. Microbiol.">
        <title>Mediterranean grassland soil C-N compound turnover is dependent on rainfall and depth, and is mediated by genomically divergent microorganisms.</title>
        <authorList>
            <person name="Diamond S."/>
            <person name="Andeer P.F."/>
            <person name="Li Z."/>
            <person name="Crits-Christoph A."/>
            <person name="Burstein D."/>
            <person name="Anantharaman K."/>
            <person name="Lane K.R."/>
            <person name="Thomas B.C."/>
            <person name="Pan C."/>
            <person name="Northen T.R."/>
            <person name="Banfield J.F."/>
        </authorList>
    </citation>
    <scope>NUCLEOTIDE SEQUENCE [LARGE SCALE GENOMIC DNA]</scope>
    <source>
        <strain evidence="2">WS_2</strain>
    </source>
</reference>
<comment type="caution">
    <text evidence="2">The sequence shown here is derived from an EMBL/GenBank/DDBJ whole genome shotgun (WGS) entry which is preliminary data.</text>
</comment>
<dbReference type="AlphaFoldDB" id="A0A538SYJ8"/>
<dbReference type="Proteomes" id="UP000317716">
    <property type="component" value="Unassembled WGS sequence"/>
</dbReference>
<sequence>MSGATKKGAGAEGRGTPGGAAAAVRGAGATTVAAAAATLRQPTLDTLGLGGVLGIFRRGALPVDRDALVERVFGPKADRGSLVISGASGIVGAGKTMQLGSRLEPFGVRVVALDFPGAPDGIGRQWPGLAQAFGREGAARIMGNVVRLTYDGRRLPEELKALKPRFLLEAIPEVLEVKRAHYKLFRETFPGIEIRSVTSGFPSKELGVGIAHPAFPHEINKVWEVVEAGPSAATQLLWALGLIPIPVSDDWSFVLDVLFCGVTLAGLRVHRATNLPFWKADKLIRRLLGPNPFRAHDAIGAKGADFLTWSCLHHLSARYGELFTPTPELIERKDTGQPWYPPDHFRPLVDWSLTPAEHEEFRVRVMGPVFQMTSLMLHERRAHLSHLNAIGELCAQFRRGVLAVMRELGPKAVRETVEAYHRLHPAAAASAWHPDALERMDAPEWQQLYVNAEHDGEVGVVTLSRESWSWDVDREMNRALDWLLAAGIRRVIVSGDFHLSTQMVGADTADFFGALEKLEAGLAITNGWSRTARRLWSDFEVSVGFVGGKRCMGGMLETLMHCHFLVAVDDARLGWPEVTLPVVPGMEGCHWPFRRAPRDAWPRLLHLLLSGVPVHATEAVGWLVDSAAPMSDALKAAWGLATGAHGPPKRGLESGALAAVPADVAGLAPADGPGIEAGRAAIALCVAQSCAVPVADALALQARLAAEFLNSKACRDGRVGAEYARTTAV</sequence>
<name>A0A538SYJ8_UNCEI</name>
<dbReference type="InterPro" id="IPR029045">
    <property type="entry name" value="ClpP/crotonase-like_dom_sf"/>
</dbReference>